<accession>A0AAD3S8Q6</accession>
<evidence type="ECO:0000313" key="1">
    <source>
        <dbReference type="EMBL" id="GMH06416.1"/>
    </source>
</evidence>
<dbReference type="EMBL" id="BSYO01000006">
    <property type="protein sequence ID" value="GMH06416.1"/>
    <property type="molecule type" value="Genomic_DNA"/>
</dbReference>
<organism evidence="1 2">
    <name type="scientific">Nepenthes gracilis</name>
    <name type="common">Slender pitcher plant</name>
    <dbReference type="NCBI Taxonomy" id="150966"/>
    <lineage>
        <taxon>Eukaryota</taxon>
        <taxon>Viridiplantae</taxon>
        <taxon>Streptophyta</taxon>
        <taxon>Embryophyta</taxon>
        <taxon>Tracheophyta</taxon>
        <taxon>Spermatophyta</taxon>
        <taxon>Magnoliopsida</taxon>
        <taxon>eudicotyledons</taxon>
        <taxon>Gunneridae</taxon>
        <taxon>Pentapetalae</taxon>
        <taxon>Caryophyllales</taxon>
        <taxon>Nepenthaceae</taxon>
        <taxon>Nepenthes</taxon>
    </lineage>
</organism>
<comment type="caution">
    <text evidence="1">The sequence shown here is derived from an EMBL/GenBank/DDBJ whole genome shotgun (WGS) entry which is preliminary data.</text>
</comment>
<dbReference type="AlphaFoldDB" id="A0AAD3S8Q6"/>
<name>A0AAD3S8Q6_NEPGR</name>
<protein>
    <submittedName>
        <fullName evidence="1">Uncharacterized protein</fullName>
    </submittedName>
</protein>
<sequence length="138" mass="16206">MKKPLKDHVFKFSVALQEPTRNDHLMEVLYDVEIVPENDAFMDVSLLNCLGLVFKNKCLKYVLLSEAFVKILFGGGEKFLNFELQRNLLYRRRVKTRIRLTRPHHQYSRSSNSAWNSLEGVVSLLKVRLTKLKCEVFF</sequence>
<dbReference type="Proteomes" id="UP001279734">
    <property type="component" value="Unassembled WGS sequence"/>
</dbReference>
<evidence type="ECO:0000313" key="2">
    <source>
        <dbReference type="Proteomes" id="UP001279734"/>
    </source>
</evidence>
<gene>
    <name evidence="1" type="ORF">Nepgr_008256</name>
</gene>
<reference evidence="1" key="1">
    <citation type="submission" date="2023-05" db="EMBL/GenBank/DDBJ databases">
        <title>Nepenthes gracilis genome sequencing.</title>
        <authorList>
            <person name="Fukushima K."/>
        </authorList>
    </citation>
    <scope>NUCLEOTIDE SEQUENCE</scope>
    <source>
        <strain evidence="1">SING2019-196</strain>
    </source>
</reference>
<proteinExistence type="predicted"/>
<keyword evidence="2" id="KW-1185">Reference proteome</keyword>